<proteinExistence type="inferred from homology"/>
<gene>
    <name evidence="6" type="ORF">XD94_1820</name>
</gene>
<dbReference type="Proteomes" id="UP000054092">
    <property type="component" value="Unassembled WGS sequence"/>
</dbReference>
<dbReference type="InterPro" id="IPR050095">
    <property type="entry name" value="ECF_ABC_transporter_ATP-bd"/>
</dbReference>
<name>A0A101HJV3_9BACT</name>
<dbReference type="SUPFAM" id="SSF52540">
    <property type="entry name" value="P-loop containing nucleoside triphosphate hydrolases"/>
    <property type="match status" value="1"/>
</dbReference>
<feature type="domain" description="ABC transporter" evidence="5">
    <location>
        <begin position="10"/>
        <end position="228"/>
    </location>
</feature>
<evidence type="ECO:0000256" key="3">
    <source>
        <dbReference type="ARBA" id="ARBA00022741"/>
    </source>
</evidence>
<dbReference type="SMART" id="SM00382">
    <property type="entry name" value="AAA"/>
    <property type="match status" value="1"/>
</dbReference>
<organism evidence="6 7">
    <name type="scientific">Mesotoga prima</name>
    <dbReference type="NCBI Taxonomy" id="1184387"/>
    <lineage>
        <taxon>Bacteria</taxon>
        <taxon>Thermotogati</taxon>
        <taxon>Thermotogota</taxon>
        <taxon>Thermotogae</taxon>
        <taxon>Kosmotogales</taxon>
        <taxon>Kosmotogaceae</taxon>
        <taxon>Mesotoga</taxon>
    </lineage>
</organism>
<dbReference type="InterPro" id="IPR027417">
    <property type="entry name" value="P-loop_NTPase"/>
</dbReference>
<keyword evidence="4" id="KW-0067">ATP-binding</keyword>
<dbReference type="PROSITE" id="PS00211">
    <property type="entry name" value="ABC_TRANSPORTER_1"/>
    <property type="match status" value="1"/>
</dbReference>
<accession>A0A101HJV3</accession>
<dbReference type="AlphaFoldDB" id="A0A101HJV3"/>
<dbReference type="PROSITE" id="PS50893">
    <property type="entry name" value="ABC_TRANSPORTER_2"/>
    <property type="match status" value="1"/>
</dbReference>
<dbReference type="GO" id="GO:0043190">
    <property type="term" value="C:ATP-binding cassette (ABC) transporter complex"/>
    <property type="evidence" value="ECO:0007669"/>
    <property type="project" value="TreeGrafter"/>
</dbReference>
<dbReference type="InterPro" id="IPR003593">
    <property type="entry name" value="AAA+_ATPase"/>
</dbReference>
<evidence type="ECO:0000313" key="7">
    <source>
        <dbReference type="Proteomes" id="UP000054092"/>
    </source>
</evidence>
<dbReference type="InterPro" id="IPR015856">
    <property type="entry name" value="ABC_transpr_CbiO/EcfA_su"/>
</dbReference>
<dbReference type="PANTHER" id="PTHR43553:SF24">
    <property type="entry name" value="ENERGY-COUPLING FACTOR TRANSPORTER ATP-BINDING PROTEIN ECFA1"/>
    <property type="match status" value="1"/>
</dbReference>
<evidence type="ECO:0000256" key="4">
    <source>
        <dbReference type="ARBA" id="ARBA00022840"/>
    </source>
</evidence>
<evidence type="ECO:0000256" key="2">
    <source>
        <dbReference type="ARBA" id="ARBA00022448"/>
    </source>
</evidence>
<evidence type="ECO:0000313" key="6">
    <source>
        <dbReference type="EMBL" id="KUK78167.1"/>
    </source>
</evidence>
<keyword evidence="3" id="KW-0547">Nucleotide-binding</keyword>
<dbReference type="PATRIC" id="fig|1184387.3.peg.269"/>
<comment type="similarity">
    <text evidence="1">Belongs to the ABC transporter superfamily.</text>
</comment>
<sequence>MSRESCDILLSLEAVTVHADGRKILESFSLDVSKAESVALLGRNGSGKTTLLRTIAGLKRFSSGEITLDGGIGMVFQNPESALFGATVEENLAFPLQSLQLDRNRIFERIQQSARKFGLTEILDRDILTLSGGQRQLVSIAAALISEPSILLLDEPLSMMDRQDRESILQTVSEIVGSETSVLFATNRFSEVVGFDRFVIIGNRRKLFDGGIEELKRTPSVFYEAGMSVPFEIVQSC</sequence>
<dbReference type="GO" id="GO:0042626">
    <property type="term" value="F:ATPase-coupled transmembrane transporter activity"/>
    <property type="evidence" value="ECO:0007669"/>
    <property type="project" value="TreeGrafter"/>
</dbReference>
<protein>
    <submittedName>
        <fullName evidence="6">ABC-type cobalt transport system, ATPase component</fullName>
    </submittedName>
</protein>
<dbReference type="GO" id="GO:0005524">
    <property type="term" value="F:ATP binding"/>
    <property type="evidence" value="ECO:0007669"/>
    <property type="project" value="UniProtKB-KW"/>
</dbReference>
<dbReference type="PANTHER" id="PTHR43553">
    <property type="entry name" value="HEAVY METAL TRANSPORTER"/>
    <property type="match status" value="1"/>
</dbReference>
<dbReference type="Pfam" id="PF00005">
    <property type="entry name" value="ABC_tran"/>
    <property type="match status" value="1"/>
</dbReference>
<comment type="caution">
    <text evidence="6">The sequence shown here is derived from an EMBL/GenBank/DDBJ whole genome shotgun (WGS) entry which is preliminary data.</text>
</comment>
<dbReference type="CDD" id="cd03225">
    <property type="entry name" value="ABC_cobalt_CbiO_domain1"/>
    <property type="match status" value="1"/>
</dbReference>
<reference evidence="7" key="1">
    <citation type="journal article" date="2015" name="MBio">
        <title>Genome-Resolved Metagenomic Analysis Reveals Roles for Candidate Phyla and Other Microbial Community Members in Biogeochemical Transformations in Oil Reservoirs.</title>
        <authorList>
            <person name="Hu P."/>
            <person name="Tom L."/>
            <person name="Singh A."/>
            <person name="Thomas B.C."/>
            <person name="Baker B.J."/>
            <person name="Piceno Y.M."/>
            <person name="Andersen G.L."/>
            <person name="Banfield J.F."/>
        </authorList>
    </citation>
    <scope>NUCLEOTIDE SEQUENCE [LARGE SCALE GENOMIC DNA]</scope>
</reference>
<dbReference type="GO" id="GO:0016887">
    <property type="term" value="F:ATP hydrolysis activity"/>
    <property type="evidence" value="ECO:0007669"/>
    <property type="project" value="InterPro"/>
</dbReference>
<evidence type="ECO:0000259" key="5">
    <source>
        <dbReference type="PROSITE" id="PS50893"/>
    </source>
</evidence>
<evidence type="ECO:0000256" key="1">
    <source>
        <dbReference type="ARBA" id="ARBA00005417"/>
    </source>
</evidence>
<dbReference type="InterPro" id="IPR017871">
    <property type="entry name" value="ABC_transporter-like_CS"/>
</dbReference>
<dbReference type="InterPro" id="IPR003439">
    <property type="entry name" value="ABC_transporter-like_ATP-bd"/>
</dbReference>
<dbReference type="Gene3D" id="3.40.50.300">
    <property type="entry name" value="P-loop containing nucleotide triphosphate hydrolases"/>
    <property type="match status" value="1"/>
</dbReference>
<keyword evidence="2" id="KW-0813">Transport</keyword>
<dbReference type="EMBL" id="LGGP01000407">
    <property type="protein sequence ID" value="KUK78167.1"/>
    <property type="molecule type" value="Genomic_DNA"/>
</dbReference>